<sequence>MNRRQLSKLVMDCTSGWLRLSDCLMRQAQKLYANGKKCHFLVTEVTFFRYIVIGSGIKMDPEKVEAIISWPTSFTIHDIRSFHRLLERCRTCHIAKTYSSNGGLYTPLSVLVASCEDFTLDFVLGLPRTQRAKDSVMVVVDRFLKMAHFVPCSKTFDASQVASNSHYPQTDGPTEVVNQSLGNLLRYLIGDNAKQWYLILPQAEFAYNRLVNRTTGKSPFEVVYIHLRKEHFSASRFGKLKPRGDGPFRVLKKINYNAYYIELPGHYNVSTTFNAVDLSPYKENSDDEPDSWSILFQEREDDADAVNERVNVTNTLGAYFAATNFCGGLA</sequence>
<dbReference type="InterPro" id="IPR056924">
    <property type="entry name" value="SH3_Tf2-1"/>
</dbReference>
<reference evidence="2" key="1">
    <citation type="journal article" date="2019" name="Sci. Rep.">
        <title>Draft genome of Tanacetum cinerariifolium, the natural source of mosquito coil.</title>
        <authorList>
            <person name="Yamashiro T."/>
            <person name="Shiraishi A."/>
            <person name="Satake H."/>
            <person name="Nakayama K."/>
        </authorList>
    </citation>
    <scope>NUCLEOTIDE SEQUENCE</scope>
</reference>
<proteinExistence type="predicted"/>
<dbReference type="SUPFAM" id="SSF56672">
    <property type="entry name" value="DNA/RNA polymerases"/>
    <property type="match status" value="1"/>
</dbReference>
<dbReference type="Pfam" id="PF24626">
    <property type="entry name" value="SH3_Tf2-1"/>
    <property type="match status" value="1"/>
</dbReference>
<dbReference type="PANTHER" id="PTHR35046">
    <property type="entry name" value="ZINC KNUCKLE (CCHC-TYPE) FAMILY PROTEIN"/>
    <property type="match status" value="1"/>
</dbReference>
<dbReference type="EMBL" id="BKCJ010008518">
    <property type="protein sequence ID" value="GEU82636.1"/>
    <property type="molecule type" value="Genomic_DNA"/>
</dbReference>
<organism evidence="2">
    <name type="scientific">Tanacetum cinerariifolium</name>
    <name type="common">Dalmatian daisy</name>
    <name type="synonym">Chrysanthemum cinerariifolium</name>
    <dbReference type="NCBI Taxonomy" id="118510"/>
    <lineage>
        <taxon>Eukaryota</taxon>
        <taxon>Viridiplantae</taxon>
        <taxon>Streptophyta</taxon>
        <taxon>Embryophyta</taxon>
        <taxon>Tracheophyta</taxon>
        <taxon>Spermatophyta</taxon>
        <taxon>Magnoliopsida</taxon>
        <taxon>eudicotyledons</taxon>
        <taxon>Gunneridae</taxon>
        <taxon>Pentapetalae</taxon>
        <taxon>asterids</taxon>
        <taxon>campanulids</taxon>
        <taxon>Asterales</taxon>
        <taxon>Asteraceae</taxon>
        <taxon>Asteroideae</taxon>
        <taxon>Anthemideae</taxon>
        <taxon>Anthemidinae</taxon>
        <taxon>Tanacetum</taxon>
    </lineage>
</organism>
<evidence type="ECO:0000313" key="2">
    <source>
        <dbReference type="EMBL" id="GEU82636.1"/>
    </source>
</evidence>
<comment type="caution">
    <text evidence="2">The sequence shown here is derived from an EMBL/GenBank/DDBJ whole genome shotgun (WGS) entry which is preliminary data.</text>
</comment>
<dbReference type="InterPro" id="IPR043502">
    <property type="entry name" value="DNA/RNA_pol_sf"/>
</dbReference>
<evidence type="ECO:0000259" key="1">
    <source>
        <dbReference type="Pfam" id="PF24626"/>
    </source>
</evidence>
<dbReference type="PANTHER" id="PTHR35046:SF26">
    <property type="entry name" value="RNA-DIRECTED DNA POLYMERASE"/>
    <property type="match status" value="1"/>
</dbReference>
<accession>A0A6L2N8U7</accession>
<dbReference type="InterPro" id="IPR012337">
    <property type="entry name" value="RNaseH-like_sf"/>
</dbReference>
<gene>
    <name evidence="2" type="ORF">Tci_054614</name>
</gene>
<dbReference type="GO" id="GO:0003676">
    <property type="term" value="F:nucleic acid binding"/>
    <property type="evidence" value="ECO:0007669"/>
    <property type="project" value="InterPro"/>
</dbReference>
<name>A0A6L2N8U7_TANCI</name>
<dbReference type="InterPro" id="IPR036397">
    <property type="entry name" value="RNaseH_sf"/>
</dbReference>
<dbReference type="SUPFAM" id="SSF53098">
    <property type="entry name" value="Ribonuclease H-like"/>
    <property type="match status" value="1"/>
</dbReference>
<protein>
    <recommendedName>
        <fullName evidence="1">Tf2-1-like SH3-like domain-containing protein</fullName>
    </recommendedName>
</protein>
<feature type="domain" description="Tf2-1-like SH3-like" evidence="1">
    <location>
        <begin position="222"/>
        <end position="281"/>
    </location>
</feature>
<dbReference type="Gene3D" id="3.30.420.10">
    <property type="entry name" value="Ribonuclease H-like superfamily/Ribonuclease H"/>
    <property type="match status" value="1"/>
</dbReference>
<dbReference type="AlphaFoldDB" id="A0A6L2N8U7"/>